<evidence type="ECO:0000256" key="1">
    <source>
        <dbReference type="ARBA" id="ARBA00009817"/>
    </source>
</evidence>
<dbReference type="PANTHER" id="PTHR11220">
    <property type="entry name" value="HEME-BINDING PROTEIN-RELATED"/>
    <property type="match status" value="1"/>
</dbReference>
<evidence type="ECO:0000313" key="2">
    <source>
        <dbReference type="EMBL" id="GHP03919.1"/>
    </source>
</evidence>
<dbReference type="PANTHER" id="PTHR11220:SF58">
    <property type="entry name" value="SOUL HEME-BINDING FAMILY PROTEIN"/>
    <property type="match status" value="1"/>
</dbReference>
<dbReference type="InterPro" id="IPR018790">
    <property type="entry name" value="DUF2358"/>
</dbReference>
<dbReference type="SUPFAM" id="SSF54427">
    <property type="entry name" value="NTF2-like"/>
    <property type="match status" value="1"/>
</dbReference>
<proteinExistence type="inferred from homology"/>
<dbReference type="Gene3D" id="3.20.80.10">
    <property type="entry name" value="Regulatory factor, effector binding domain"/>
    <property type="match status" value="1"/>
</dbReference>
<accession>A0A830HEZ4</accession>
<reference evidence="2" key="1">
    <citation type="submission" date="2020-10" db="EMBL/GenBank/DDBJ databases">
        <title>Unveiling of a novel bifunctional photoreceptor, Dualchrome1, isolated from a cosmopolitan green alga.</title>
        <authorList>
            <person name="Suzuki S."/>
            <person name="Kawachi M."/>
        </authorList>
    </citation>
    <scope>NUCLEOTIDE SEQUENCE</scope>
    <source>
        <strain evidence="2">NIES 2893</strain>
    </source>
</reference>
<organism evidence="2 3">
    <name type="scientific">Pycnococcus provasolii</name>
    <dbReference type="NCBI Taxonomy" id="41880"/>
    <lineage>
        <taxon>Eukaryota</taxon>
        <taxon>Viridiplantae</taxon>
        <taxon>Chlorophyta</taxon>
        <taxon>Pseudoscourfieldiophyceae</taxon>
        <taxon>Pseudoscourfieldiales</taxon>
        <taxon>Pycnococcaceae</taxon>
        <taxon>Pycnococcus</taxon>
    </lineage>
</organism>
<sequence length="401" mass="43074">MAGTTSTVNRVGGARRVATVRPARGGRSIGQRHHAVRSQTDVDVMMDELKSFLYDDLPHLFDDVGIDTGKYNDTIAFRDPITSYDSISGYLFNIAMLRNVFDPEFILHDVKRTGDLQLTTRWTMNMRLAIPNPLASAGVWDPRLTFTGTSIMDVDEQSGKFISHVDTWDSLDDSSYFSLPAVAELGAQVFSLGAAPKDLWTPPYTLHRRFANGLEVRAYDDVVAAETSYTLEPARGNDAAQDDGKVGGVNVSGNAGGGAQGVSAFRSLAGYIFGANAASDKMAMTVPVSSGANARVAGGDTKMQFYLPLDNASDAPSPNESSVNVVNVAGGVYAARAFRGEASADVVLAEMEQLLRLCEQNRLVTKGGSDAVELLAYNGPGTAKALRRYEVRVPLDGFELP</sequence>
<name>A0A830HEZ4_9CHLO</name>
<gene>
    <name evidence="2" type="ORF">PPROV_000267300</name>
</gene>
<keyword evidence="3" id="KW-1185">Reference proteome</keyword>
<dbReference type="Pfam" id="PF10184">
    <property type="entry name" value="DUF2358"/>
    <property type="match status" value="1"/>
</dbReference>
<evidence type="ECO:0000313" key="3">
    <source>
        <dbReference type="Proteomes" id="UP000660262"/>
    </source>
</evidence>
<evidence type="ECO:0008006" key="4">
    <source>
        <dbReference type="Google" id="ProtNLM"/>
    </source>
</evidence>
<dbReference type="Proteomes" id="UP000660262">
    <property type="component" value="Unassembled WGS sequence"/>
</dbReference>
<protein>
    <recommendedName>
        <fullName evidence="4">SOUL heme-binding protein</fullName>
    </recommendedName>
</protein>
<dbReference type="InterPro" id="IPR011256">
    <property type="entry name" value="Reg_factor_effector_dom_sf"/>
</dbReference>
<dbReference type="EMBL" id="BNJQ01000006">
    <property type="protein sequence ID" value="GHP03919.1"/>
    <property type="molecule type" value="Genomic_DNA"/>
</dbReference>
<dbReference type="OrthoDB" id="44820at2759"/>
<comment type="similarity">
    <text evidence="1">Belongs to the HEBP family.</text>
</comment>
<dbReference type="Pfam" id="PF04832">
    <property type="entry name" value="SOUL"/>
    <property type="match status" value="1"/>
</dbReference>
<dbReference type="InterPro" id="IPR006917">
    <property type="entry name" value="SOUL_heme-bd"/>
</dbReference>
<dbReference type="SUPFAM" id="SSF55136">
    <property type="entry name" value="Probable bacterial effector-binding domain"/>
    <property type="match status" value="1"/>
</dbReference>
<dbReference type="AlphaFoldDB" id="A0A830HEZ4"/>
<comment type="caution">
    <text evidence="2">The sequence shown here is derived from an EMBL/GenBank/DDBJ whole genome shotgun (WGS) entry which is preliminary data.</text>
</comment>
<dbReference type="InterPro" id="IPR032710">
    <property type="entry name" value="NTF2-like_dom_sf"/>
</dbReference>